<dbReference type="PATRIC" id="fig|33050.5.peg.3077"/>
<sequence>MADRASAMIRIGGTISRNLIPALLEAIECDGGKADWEGNSIEFSHIADGHILEVCAYELIGGQFECVEAFCCNHGIAFVRRSDACSGAFGPERAVHTGDRAPRHYEVNDADQIVLNQRELNDLGSIAAANAWFQAGDFALPPLSIGTRESPSLCRENGDG</sequence>
<dbReference type="RefSeq" id="WP_054588746.1">
    <property type="nucleotide sequence ID" value="NZ_CP012700.1"/>
</dbReference>
<name>A0A0N9VB23_SPHMC</name>
<evidence type="ECO:0000313" key="2">
    <source>
        <dbReference type="Proteomes" id="UP000058074"/>
    </source>
</evidence>
<evidence type="ECO:0000313" key="1">
    <source>
        <dbReference type="EMBL" id="ALH81578.1"/>
    </source>
</evidence>
<reference evidence="1 2" key="1">
    <citation type="journal article" date="2015" name="Genome Announc.">
        <title>Complete Genome Sequence of Polypropylene Glycol- and Polyethylene Glycol-Degrading Sphingopyxis macrogoltabida Strain EY-1.</title>
        <authorList>
            <person name="Ohtsubo Y."/>
            <person name="Nagata Y."/>
            <person name="Numata M."/>
            <person name="Tsuchikane K."/>
            <person name="Hosoyama A."/>
            <person name="Yamazoe A."/>
            <person name="Tsuda M."/>
            <person name="Fujita N."/>
            <person name="Kawai F."/>
        </authorList>
    </citation>
    <scope>NUCLEOTIDE SEQUENCE [LARGE SCALE GENOMIC DNA]</scope>
    <source>
        <strain evidence="1 2">EY-1</strain>
    </source>
</reference>
<protein>
    <submittedName>
        <fullName evidence="1">Uncharacterized protein</fullName>
    </submittedName>
</protein>
<dbReference type="KEGG" id="smag:AN936_14825"/>
<proteinExistence type="predicted"/>
<dbReference type="AlphaFoldDB" id="A0A0N9VB23"/>
<accession>A0A0N9VB23</accession>
<gene>
    <name evidence="1" type="ORF">AN936_14825</name>
</gene>
<dbReference type="EMBL" id="CP012700">
    <property type="protein sequence ID" value="ALH81578.1"/>
    <property type="molecule type" value="Genomic_DNA"/>
</dbReference>
<organism evidence="1 2">
    <name type="scientific">Sphingopyxis macrogoltabida</name>
    <name type="common">Sphingomonas macrogoltabidus</name>
    <dbReference type="NCBI Taxonomy" id="33050"/>
    <lineage>
        <taxon>Bacteria</taxon>
        <taxon>Pseudomonadati</taxon>
        <taxon>Pseudomonadota</taxon>
        <taxon>Alphaproteobacteria</taxon>
        <taxon>Sphingomonadales</taxon>
        <taxon>Sphingomonadaceae</taxon>
        <taxon>Sphingopyxis</taxon>
    </lineage>
</organism>
<dbReference type="Proteomes" id="UP000058074">
    <property type="component" value="Chromosome"/>
</dbReference>
<dbReference type="OrthoDB" id="7193356at2"/>